<dbReference type="SMART" id="SM00066">
    <property type="entry name" value="GAL4"/>
    <property type="match status" value="1"/>
</dbReference>
<feature type="domain" description="Zn(2)-C6 fungal-type" evidence="3">
    <location>
        <begin position="23"/>
        <end position="53"/>
    </location>
</feature>
<feature type="region of interest" description="Disordered" evidence="2">
    <location>
        <begin position="648"/>
        <end position="777"/>
    </location>
</feature>
<dbReference type="GO" id="GO:0045944">
    <property type="term" value="P:positive regulation of transcription by RNA polymerase II"/>
    <property type="evidence" value="ECO:0007669"/>
    <property type="project" value="TreeGrafter"/>
</dbReference>
<gene>
    <name evidence="4" type="ORF">BJ508DRAFT_13414</name>
</gene>
<dbReference type="CDD" id="cd00067">
    <property type="entry name" value="GAL4"/>
    <property type="match status" value="1"/>
</dbReference>
<feature type="compositionally biased region" description="Polar residues" evidence="2">
    <location>
        <begin position="667"/>
        <end position="678"/>
    </location>
</feature>
<evidence type="ECO:0000259" key="3">
    <source>
        <dbReference type="PROSITE" id="PS50048"/>
    </source>
</evidence>
<evidence type="ECO:0000256" key="2">
    <source>
        <dbReference type="SAM" id="MobiDB-lite"/>
    </source>
</evidence>
<evidence type="ECO:0000313" key="4">
    <source>
        <dbReference type="EMBL" id="RPA85129.1"/>
    </source>
</evidence>
<dbReference type="Proteomes" id="UP000275078">
    <property type="component" value="Unassembled WGS sequence"/>
</dbReference>
<dbReference type="STRING" id="1160509.A0A3N4IH19"/>
<name>A0A3N4IH19_ASCIM</name>
<keyword evidence="1" id="KW-0539">Nucleus</keyword>
<organism evidence="4 5">
    <name type="scientific">Ascobolus immersus RN42</name>
    <dbReference type="NCBI Taxonomy" id="1160509"/>
    <lineage>
        <taxon>Eukaryota</taxon>
        <taxon>Fungi</taxon>
        <taxon>Dikarya</taxon>
        <taxon>Ascomycota</taxon>
        <taxon>Pezizomycotina</taxon>
        <taxon>Pezizomycetes</taxon>
        <taxon>Pezizales</taxon>
        <taxon>Ascobolaceae</taxon>
        <taxon>Ascobolus</taxon>
    </lineage>
</organism>
<feature type="compositionally biased region" description="Low complexity" evidence="2">
    <location>
        <begin position="679"/>
        <end position="706"/>
    </location>
</feature>
<dbReference type="SUPFAM" id="SSF57701">
    <property type="entry name" value="Zn2/Cys6 DNA-binding domain"/>
    <property type="match status" value="1"/>
</dbReference>
<evidence type="ECO:0000256" key="1">
    <source>
        <dbReference type="ARBA" id="ARBA00023242"/>
    </source>
</evidence>
<feature type="compositionally biased region" description="Low complexity" evidence="2">
    <location>
        <begin position="725"/>
        <end position="757"/>
    </location>
</feature>
<dbReference type="PANTHER" id="PTHR37534:SF40">
    <property type="entry name" value="ZN(2)-C6 FUNGAL-TYPE DOMAIN-CONTAINING PROTEIN"/>
    <property type="match status" value="1"/>
</dbReference>
<feature type="compositionally biased region" description="Polar residues" evidence="2">
    <location>
        <begin position="758"/>
        <end position="777"/>
    </location>
</feature>
<keyword evidence="5" id="KW-1185">Reference proteome</keyword>
<proteinExistence type="predicted"/>
<dbReference type="GO" id="GO:0000981">
    <property type="term" value="F:DNA-binding transcription factor activity, RNA polymerase II-specific"/>
    <property type="evidence" value="ECO:0007669"/>
    <property type="project" value="InterPro"/>
</dbReference>
<dbReference type="OrthoDB" id="4078573at2759"/>
<dbReference type="AlphaFoldDB" id="A0A3N4IH19"/>
<dbReference type="Gene3D" id="4.10.240.10">
    <property type="entry name" value="Zn(2)-C6 fungal-type DNA-binding domain"/>
    <property type="match status" value="1"/>
</dbReference>
<dbReference type="PROSITE" id="PS50048">
    <property type="entry name" value="ZN2_CY6_FUNGAL_2"/>
    <property type="match status" value="1"/>
</dbReference>
<sequence>MAAVVEASAPAVPRPLAKRVRTGCLTCRERHLKCDEGKPICQNCRKSNRNCKRGFRLNFIDTKVLEEPVVWLVDTENWDVRFEDESREIASDYAGGAERYPIPESNYTLDTTPPPAKRQQLSHHGAAHMLPVSYHNGSPLNSSPINGTRSTIGQSTPTLGHSTPKTNNAYAGGYRDPSTCSPAGPLTPGPPLMQKQPTMLTNPDEVFFMQIFVEEVGIWMDSLDPLKHFSRLLPFKALEEPMLLNAFLACGAQHLLLVNSGYRPDLKDLAIGYSDKATALLARNIQNPEGYNKEMCATTSVILNVYETLCGRARERMHHIKGARALVKGCSWNANSIGVGAACFWLNTTMELLTCLTLSTKLIEDPDNWGVNMDFNYAREVGKEDIWAHRAIFILAKISNFKIAMKNKEIAPSPKAYEEWMNLKRLCDDWESYVPTSMQPMAYLHPYQTQKKVFQTEKKSVFPEIWLIKRCSIVARLIYHTALVTLAQIDPLGPSTPLPEKDDLLSENAIRICGITAHVKDRGVASVAIRSLAIAAECLTARREQEEILEILSRINKEAGWRVDYIGDALKHKWGWQKPVSSAPQANALNITATSLGMLPSSTMSMPPSTSMSMSSTSMSMPNIPLMSSVTMQPVTALTQSLHQAVNYTSPTSSQPPMRHTYDYGPTSGSSSQMQNRYQHQTLQHQQQQHQQHQQHQQNQQQQQHQQHQHQQHHQQPQSRPSSSHQMAYQHALQQQQQHHMHQQQQQHQSQHHQQQQTPRTSPGLSLTPTMGYSGSSGTPFGMGVGVSLSPASLGLGSMPPIRGNDAW</sequence>
<dbReference type="GO" id="GO:0000976">
    <property type="term" value="F:transcription cis-regulatory region binding"/>
    <property type="evidence" value="ECO:0007669"/>
    <property type="project" value="TreeGrafter"/>
</dbReference>
<dbReference type="InterPro" id="IPR036864">
    <property type="entry name" value="Zn2-C6_fun-type_DNA-bd_sf"/>
</dbReference>
<dbReference type="GO" id="GO:0005634">
    <property type="term" value="C:nucleus"/>
    <property type="evidence" value="ECO:0007669"/>
    <property type="project" value="TreeGrafter"/>
</dbReference>
<dbReference type="InterPro" id="IPR001138">
    <property type="entry name" value="Zn2Cys6_DnaBD"/>
</dbReference>
<dbReference type="GO" id="GO:0008270">
    <property type="term" value="F:zinc ion binding"/>
    <property type="evidence" value="ECO:0007669"/>
    <property type="project" value="InterPro"/>
</dbReference>
<dbReference type="PANTHER" id="PTHR37534">
    <property type="entry name" value="TRANSCRIPTIONAL ACTIVATOR PROTEIN UGA3"/>
    <property type="match status" value="1"/>
</dbReference>
<feature type="region of interest" description="Disordered" evidence="2">
    <location>
        <begin position="146"/>
        <end position="169"/>
    </location>
</feature>
<evidence type="ECO:0000313" key="5">
    <source>
        <dbReference type="Proteomes" id="UP000275078"/>
    </source>
</evidence>
<reference evidence="4 5" key="1">
    <citation type="journal article" date="2018" name="Nat. Ecol. Evol.">
        <title>Pezizomycetes genomes reveal the molecular basis of ectomycorrhizal truffle lifestyle.</title>
        <authorList>
            <person name="Murat C."/>
            <person name="Payen T."/>
            <person name="Noel B."/>
            <person name="Kuo A."/>
            <person name="Morin E."/>
            <person name="Chen J."/>
            <person name="Kohler A."/>
            <person name="Krizsan K."/>
            <person name="Balestrini R."/>
            <person name="Da Silva C."/>
            <person name="Montanini B."/>
            <person name="Hainaut M."/>
            <person name="Levati E."/>
            <person name="Barry K.W."/>
            <person name="Belfiori B."/>
            <person name="Cichocki N."/>
            <person name="Clum A."/>
            <person name="Dockter R.B."/>
            <person name="Fauchery L."/>
            <person name="Guy J."/>
            <person name="Iotti M."/>
            <person name="Le Tacon F."/>
            <person name="Lindquist E.A."/>
            <person name="Lipzen A."/>
            <person name="Malagnac F."/>
            <person name="Mello A."/>
            <person name="Molinier V."/>
            <person name="Miyauchi S."/>
            <person name="Poulain J."/>
            <person name="Riccioni C."/>
            <person name="Rubini A."/>
            <person name="Sitrit Y."/>
            <person name="Splivallo R."/>
            <person name="Traeger S."/>
            <person name="Wang M."/>
            <person name="Zifcakova L."/>
            <person name="Wipf D."/>
            <person name="Zambonelli A."/>
            <person name="Paolocci F."/>
            <person name="Nowrousian M."/>
            <person name="Ottonello S."/>
            <person name="Baldrian P."/>
            <person name="Spatafora J.W."/>
            <person name="Henrissat B."/>
            <person name="Nagy L.G."/>
            <person name="Aury J.M."/>
            <person name="Wincker P."/>
            <person name="Grigoriev I.V."/>
            <person name="Bonfante P."/>
            <person name="Martin F.M."/>
        </authorList>
    </citation>
    <scope>NUCLEOTIDE SEQUENCE [LARGE SCALE GENOMIC DNA]</scope>
    <source>
        <strain evidence="4 5">RN42</strain>
    </source>
</reference>
<dbReference type="PROSITE" id="PS00463">
    <property type="entry name" value="ZN2_CY6_FUNGAL_1"/>
    <property type="match status" value="1"/>
</dbReference>
<accession>A0A3N4IH19</accession>
<dbReference type="EMBL" id="ML119655">
    <property type="protein sequence ID" value="RPA85129.1"/>
    <property type="molecule type" value="Genomic_DNA"/>
</dbReference>
<protein>
    <recommendedName>
        <fullName evidence="3">Zn(2)-C6 fungal-type domain-containing protein</fullName>
    </recommendedName>
</protein>
<dbReference type="Pfam" id="PF00172">
    <property type="entry name" value="Zn_clus"/>
    <property type="match status" value="1"/>
</dbReference>